<evidence type="ECO:0000256" key="7">
    <source>
        <dbReference type="ARBA" id="ARBA00023136"/>
    </source>
</evidence>
<evidence type="ECO:0000256" key="4">
    <source>
        <dbReference type="ARBA" id="ARBA00022475"/>
    </source>
</evidence>
<feature type="transmembrane region" description="Helical" evidence="9">
    <location>
        <begin position="143"/>
        <end position="169"/>
    </location>
</feature>
<feature type="transmembrane region" description="Helical" evidence="9">
    <location>
        <begin position="115"/>
        <end position="137"/>
    </location>
</feature>
<evidence type="ECO:0000313" key="11">
    <source>
        <dbReference type="EMBL" id="QZT34227.1"/>
    </source>
</evidence>
<feature type="transmembrane region" description="Helical" evidence="9">
    <location>
        <begin position="80"/>
        <end position="103"/>
    </location>
</feature>
<dbReference type="eggNOG" id="COG1268">
    <property type="taxonomic scope" value="Bacteria"/>
</dbReference>
<evidence type="ECO:0000256" key="6">
    <source>
        <dbReference type="ARBA" id="ARBA00022989"/>
    </source>
</evidence>
<reference evidence="10 12" key="1">
    <citation type="journal article" date="2011" name="J. Bacteriol.">
        <title>Draft genome sequence of the thermoalkaliphilic Caldalkalibacillus thermarum strain TA2.A1.</title>
        <authorList>
            <person name="Kalamorz F."/>
            <person name="Keis S."/>
            <person name="McMillan D.G."/>
            <person name="Olsson K."/>
            <person name="Stanton J.A."/>
            <person name="Stockwell P."/>
            <person name="Black M.A."/>
            <person name="Klingeman D.M."/>
            <person name="Land M.L."/>
            <person name="Han C.S."/>
            <person name="Martin S.L."/>
            <person name="Becher S.A."/>
            <person name="Peddie C.J."/>
            <person name="Morgan H.W."/>
            <person name="Matthies D."/>
            <person name="Preiss L."/>
            <person name="Meier T."/>
            <person name="Brown S.D."/>
            <person name="Cook G.M."/>
        </authorList>
    </citation>
    <scope>NUCLEOTIDE SEQUENCE [LARGE SCALE GENOMIC DNA]</scope>
    <source>
        <strain evidence="10 12">TA2.A1</strain>
    </source>
</reference>
<evidence type="ECO:0000256" key="8">
    <source>
        <dbReference type="PIRNR" id="PIRNR016661"/>
    </source>
</evidence>
<gene>
    <name evidence="10" type="ORF">CathTA2_0525</name>
    <name evidence="11" type="ORF">HUR95_02085</name>
</gene>
<reference evidence="11" key="3">
    <citation type="submission" date="2021-08" db="EMBL/GenBank/DDBJ databases">
        <authorList>
            <person name="de Jong S."/>
            <person name="van den Broek M."/>
            <person name="Merkel A."/>
            <person name="de la Torre Cortes P."/>
            <person name="Kalamorz F."/>
            <person name="Cook G."/>
            <person name="van Loosdrecht M."/>
            <person name="McMillan D."/>
        </authorList>
    </citation>
    <scope>NUCLEOTIDE SEQUENCE</scope>
    <source>
        <strain evidence="11">TA2.A1</strain>
    </source>
</reference>
<feature type="transmembrane region" description="Helical" evidence="9">
    <location>
        <begin position="34"/>
        <end position="50"/>
    </location>
</feature>
<keyword evidence="13" id="KW-1185">Reference proteome</keyword>
<dbReference type="Gene3D" id="1.10.1760.20">
    <property type="match status" value="1"/>
</dbReference>
<dbReference type="OrthoDB" id="9803495at2"/>
<keyword evidence="3 8" id="KW-0813">Transport</keyword>
<comment type="subcellular location">
    <subcellularLocation>
        <location evidence="1 8">Cell membrane</location>
        <topology evidence="1 8">Multi-pass membrane protein</topology>
    </subcellularLocation>
</comment>
<dbReference type="Pfam" id="PF02632">
    <property type="entry name" value="BioY"/>
    <property type="match status" value="1"/>
</dbReference>
<dbReference type="EMBL" id="CP082237">
    <property type="protein sequence ID" value="QZT34227.1"/>
    <property type="molecule type" value="Genomic_DNA"/>
</dbReference>
<keyword evidence="6 9" id="KW-1133">Transmembrane helix</keyword>
<dbReference type="GO" id="GO:0005886">
    <property type="term" value="C:plasma membrane"/>
    <property type="evidence" value="ECO:0007669"/>
    <property type="project" value="UniProtKB-SubCell"/>
</dbReference>
<dbReference type="EMBL" id="AFCE01000069">
    <property type="protein sequence ID" value="EGL83913.1"/>
    <property type="molecule type" value="Genomic_DNA"/>
</dbReference>
<evidence type="ECO:0000256" key="5">
    <source>
        <dbReference type="ARBA" id="ARBA00022692"/>
    </source>
</evidence>
<dbReference type="PANTHER" id="PTHR34295">
    <property type="entry name" value="BIOTIN TRANSPORTER BIOY"/>
    <property type="match status" value="1"/>
</dbReference>
<sequence length="189" mass="19699">MKLKDMMYVALFAAVTAALGLLPPIPLPFTPVPITSQTLGVMLAGAVLGARLGGLSMLLFVFLVAIGAPVLAGGRGGLPIILGPTGGYILSWPVAAFVIGLLVERFWGRLNVWKVFVFNIAGGMIVVYAIGIPYQAFVTGVPLLATALSSAAFLPGDLLKALIAALVAVKIKQARPLIQPRKANRSSSH</sequence>
<dbReference type="Proteomes" id="UP000825179">
    <property type="component" value="Chromosome"/>
</dbReference>
<keyword evidence="5 9" id="KW-0812">Transmembrane</keyword>
<dbReference type="PIRSF" id="PIRSF016661">
    <property type="entry name" value="BioY"/>
    <property type="match status" value="1"/>
</dbReference>
<evidence type="ECO:0000256" key="1">
    <source>
        <dbReference type="ARBA" id="ARBA00004651"/>
    </source>
</evidence>
<comment type="similarity">
    <text evidence="2 8">Belongs to the BioY family.</text>
</comment>
<proteinExistence type="inferred from homology"/>
<accession>F5L413</accession>
<evidence type="ECO:0000256" key="9">
    <source>
        <dbReference type="SAM" id="Phobius"/>
    </source>
</evidence>
<dbReference type="Proteomes" id="UP000010716">
    <property type="component" value="Unassembled WGS sequence"/>
</dbReference>
<reference evidence="11 13" key="2">
    <citation type="journal article" date="2020" name="Extremophiles">
        <title>Genomic analysis of Caldalkalibacillus thermarum TA2.A1 reveals aerobic alkaliphilic metabolism and evolutionary hallmarks linking alkaliphilic bacteria and plant life.</title>
        <authorList>
            <person name="de Jong S.I."/>
            <person name="van den Broek M.A."/>
            <person name="Merkel A.Y."/>
            <person name="de la Torre Cortes P."/>
            <person name="Kalamorz F."/>
            <person name="Cook G.M."/>
            <person name="van Loosdrecht M.C.M."/>
            <person name="McMillan D.G.G."/>
        </authorList>
    </citation>
    <scope>NUCLEOTIDE SEQUENCE [LARGE SCALE GENOMIC DNA]</scope>
    <source>
        <strain evidence="11 13">TA2.A1</strain>
    </source>
</reference>
<dbReference type="AlphaFoldDB" id="F5L413"/>
<evidence type="ECO:0000256" key="3">
    <source>
        <dbReference type="ARBA" id="ARBA00022448"/>
    </source>
</evidence>
<dbReference type="GO" id="GO:0015225">
    <property type="term" value="F:biotin transmembrane transporter activity"/>
    <property type="evidence" value="ECO:0007669"/>
    <property type="project" value="UniProtKB-UniRule"/>
</dbReference>
<evidence type="ECO:0000313" key="12">
    <source>
        <dbReference type="Proteomes" id="UP000010716"/>
    </source>
</evidence>
<keyword evidence="7 8" id="KW-0472">Membrane</keyword>
<organism evidence="10 12">
    <name type="scientific">Caldalkalibacillus thermarum (strain TA2.A1)</name>
    <dbReference type="NCBI Taxonomy" id="986075"/>
    <lineage>
        <taxon>Bacteria</taxon>
        <taxon>Bacillati</taxon>
        <taxon>Bacillota</taxon>
        <taxon>Bacilli</taxon>
        <taxon>Bacillales</taxon>
        <taxon>Bacillaceae</taxon>
        <taxon>Caldalkalibacillus</taxon>
    </lineage>
</organism>
<dbReference type="PANTHER" id="PTHR34295:SF4">
    <property type="entry name" value="BIOTIN TRANSPORTER BIOY-RELATED"/>
    <property type="match status" value="1"/>
</dbReference>
<keyword evidence="4 8" id="KW-1003">Cell membrane</keyword>
<dbReference type="RefSeq" id="WP_007502822.1">
    <property type="nucleotide sequence ID" value="NZ_AFCE01000069.1"/>
</dbReference>
<evidence type="ECO:0000313" key="13">
    <source>
        <dbReference type="Proteomes" id="UP000825179"/>
    </source>
</evidence>
<dbReference type="KEGG" id="cthu:HUR95_02085"/>
<name>F5L413_CALTT</name>
<dbReference type="InterPro" id="IPR003784">
    <property type="entry name" value="BioY"/>
</dbReference>
<evidence type="ECO:0000313" key="10">
    <source>
        <dbReference type="EMBL" id="EGL83913.1"/>
    </source>
</evidence>
<evidence type="ECO:0000256" key="2">
    <source>
        <dbReference type="ARBA" id="ARBA00010692"/>
    </source>
</evidence>
<feature type="transmembrane region" description="Helical" evidence="9">
    <location>
        <begin position="57"/>
        <end position="74"/>
    </location>
</feature>
<protein>
    <recommendedName>
        <fullName evidence="8">Biotin transporter</fullName>
    </recommendedName>
</protein>